<gene>
    <name evidence="2" type="ORF">GIL414_LOCUS27754</name>
    <name evidence="1" type="ORF">KQP761_LOCUS17490</name>
</gene>
<evidence type="ECO:0000313" key="3">
    <source>
        <dbReference type="Proteomes" id="UP000663834"/>
    </source>
</evidence>
<evidence type="ECO:0000313" key="1">
    <source>
        <dbReference type="EMBL" id="CAF1548866.1"/>
    </source>
</evidence>
<reference evidence="1" key="1">
    <citation type="submission" date="2021-02" db="EMBL/GenBank/DDBJ databases">
        <authorList>
            <person name="Nowell W R."/>
        </authorList>
    </citation>
    <scope>NUCLEOTIDE SEQUENCE</scope>
</reference>
<sequence length="130" mass="15154">MLTSNTFIIVDDEKYFTFSNDDMPQNVGFYAFVKEDVPDNVKFKTKEKYPKKGFSLVGVVSQSKLRLFIEEYHAGDEYIFWPDLASSHYADKTTRWLHEQNIKFVPKQDNPPNVPQARPIEGFWLILAGK</sequence>
<name>A0A815WU11_9BILA</name>
<dbReference type="EMBL" id="CAJOBJ010045046">
    <property type="protein sequence ID" value="CAF4345816.1"/>
    <property type="molecule type" value="Genomic_DNA"/>
</dbReference>
<evidence type="ECO:0008006" key="4">
    <source>
        <dbReference type="Google" id="ProtNLM"/>
    </source>
</evidence>
<organism evidence="1 3">
    <name type="scientific">Rotaria magnacalcarata</name>
    <dbReference type="NCBI Taxonomy" id="392030"/>
    <lineage>
        <taxon>Eukaryota</taxon>
        <taxon>Metazoa</taxon>
        <taxon>Spiralia</taxon>
        <taxon>Gnathifera</taxon>
        <taxon>Rotifera</taxon>
        <taxon>Eurotatoria</taxon>
        <taxon>Bdelloidea</taxon>
        <taxon>Philodinida</taxon>
        <taxon>Philodinidae</taxon>
        <taxon>Rotaria</taxon>
    </lineage>
</organism>
<dbReference type="EMBL" id="CAJNOW010008881">
    <property type="protein sequence ID" value="CAF1548866.1"/>
    <property type="molecule type" value="Genomic_DNA"/>
</dbReference>
<dbReference type="OrthoDB" id="10025891at2759"/>
<evidence type="ECO:0000313" key="2">
    <source>
        <dbReference type="EMBL" id="CAF4345816.1"/>
    </source>
</evidence>
<dbReference type="Gene3D" id="3.30.420.10">
    <property type="entry name" value="Ribonuclease H-like superfamily/Ribonuclease H"/>
    <property type="match status" value="1"/>
</dbReference>
<dbReference type="Proteomes" id="UP000663834">
    <property type="component" value="Unassembled WGS sequence"/>
</dbReference>
<accession>A0A815WU11</accession>
<dbReference type="InterPro" id="IPR036397">
    <property type="entry name" value="RNaseH_sf"/>
</dbReference>
<proteinExistence type="predicted"/>
<protein>
    <recommendedName>
        <fullName evidence="4">Transposase</fullName>
    </recommendedName>
</protein>
<feature type="non-terminal residue" evidence="1">
    <location>
        <position position="1"/>
    </location>
</feature>
<comment type="caution">
    <text evidence="1">The sequence shown here is derived from an EMBL/GenBank/DDBJ whole genome shotgun (WGS) entry which is preliminary data.</text>
</comment>
<dbReference type="AlphaFoldDB" id="A0A815WU11"/>
<dbReference type="GO" id="GO:0003676">
    <property type="term" value="F:nucleic acid binding"/>
    <property type="evidence" value="ECO:0007669"/>
    <property type="project" value="InterPro"/>
</dbReference>
<dbReference type="Proteomes" id="UP000681720">
    <property type="component" value="Unassembled WGS sequence"/>
</dbReference>